<dbReference type="Pfam" id="PF13560">
    <property type="entry name" value="HTH_31"/>
    <property type="match status" value="1"/>
</dbReference>
<gene>
    <name evidence="2" type="ORF">HCN56_05545</name>
</gene>
<organism evidence="2 3">
    <name type="scientific">Streptomyces lonarensis</name>
    <dbReference type="NCBI Taxonomy" id="700599"/>
    <lineage>
        <taxon>Bacteria</taxon>
        <taxon>Bacillati</taxon>
        <taxon>Actinomycetota</taxon>
        <taxon>Actinomycetes</taxon>
        <taxon>Kitasatosporales</taxon>
        <taxon>Streptomycetaceae</taxon>
        <taxon>Streptomyces</taxon>
    </lineage>
</organism>
<dbReference type="InterPro" id="IPR010982">
    <property type="entry name" value="Lambda_DNA-bd_dom_sf"/>
</dbReference>
<comment type="caution">
    <text evidence="2">The sequence shown here is derived from an EMBL/GenBank/DDBJ whole genome shotgun (WGS) entry which is preliminary data.</text>
</comment>
<dbReference type="Pfam" id="PF19054">
    <property type="entry name" value="DUF5753"/>
    <property type="match status" value="1"/>
</dbReference>
<accession>A0A7X6HY59</accession>
<sequence>MKIESPAGDARDDGVSPLGAFGREVRLERERLGMTRAELGNRAHCGYSLVAKIESGDRVAVREFAEACDEVFPHANGRFVRLWELVLMFAYPSWFRPYVRLEQTATAICEYHPVLVPGLVQTEGYARAIFQGRRPPNLDDLVTARMERQRILAREEPPRLWLILEEGVLRRTIAEPSVMAGQFEQLRRIATNPHHVVQFIPGSTASYPAVGYPYSVLSFDEGADVVHADGFPAGHVIAESDAVRTAQRAYDLLKATALPPEESVALIDSVLKDLT</sequence>
<dbReference type="EMBL" id="JAAVJD010000024">
    <property type="protein sequence ID" value="NJQ05055.1"/>
    <property type="molecule type" value="Genomic_DNA"/>
</dbReference>
<name>A0A7X6HY59_9ACTN</name>
<dbReference type="InterPro" id="IPR043917">
    <property type="entry name" value="DUF5753"/>
</dbReference>
<dbReference type="RefSeq" id="WP_167968347.1">
    <property type="nucleotide sequence ID" value="NZ_BHZG01000158.1"/>
</dbReference>
<protein>
    <submittedName>
        <fullName evidence="2">Helix-turn-helix domain-containing protein</fullName>
    </submittedName>
</protein>
<dbReference type="Gene3D" id="1.10.260.40">
    <property type="entry name" value="lambda repressor-like DNA-binding domains"/>
    <property type="match status" value="1"/>
</dbReference>
<dbReference type="GO" id="GO:0003677">
    <property type="term" value="F:DNA binding"/>
    <property type="evidence" value="ECO:0007669"/>
    <property type="project" value="InterPro"/>
</dbReference>
<dbReference type="Proteomes" id="UP000578686">
    <property type="component" value="Unassembled WGS sequence"/>
</dbReference>
<proteinExistence type="predicted"/>
<evidence type="ECO:0000313" key="3">
    <source>
        <dbReference type="Proteomes" id="UP000578686"/>
    </source>
</evidence>
<dbReference type="CDD" id="cd00093">
    <property type="entry name" value="HTH_XRE"/>
    <property type="match status" value="1"/>
</dbReference>
<evidence type="ECO:0000259" key="1">
    <source>
        <dbReference type="PROSITE" id="PS50943"/>
    </source>
</evidence>
<dbReference type="AlphaFoldDB" id="A0A7X6HY59"/>
<feature type="domain" description="HTH cro/C1-type" evidence="1">
    <location>
        <begin position="25"/>
        <end position="58"/>
    </location>
</feature>
<dbReference type="SUPFAM" id="SSF47413">
    <property type="entry name" value="lambda repressor-like DNA-binding domains"/>
    <property type="match status" value="1"/>
</dbReference>
<evidence type="ECO:0000313" key="2">
    <source>
        <dbReference type="EMBL" id="NJQ05055.1"/>
    </source>
</evidence>
<keyword evidence="3" id="KW-1185">Reference proteome</keyword>
<reference evidence="2 3" key="1">
    <citation type="submission" date="2020-03" db="EMBL/GenBank/DDBJ databases">
        <title>Draft genome of Streptomyces sp. ventii, isolated from the Axial Seamount in the Pacific Ocean, and resequencing of the two type strains Streptomyces lonarensis strain NCL 716 and Streptomyces bohaiensis strain 11A07.</title>
        <authorList>
            <person name="Loughran R.M."/>
            <person name="Pfannmuller K.M."/>
            <person name="Wasson B.J."/>
            <person name="Deadmond M.C."/>
            <person name="Paddock B.E."/>
            <person name="Koyack M.J."/>
            <person name="Gallegos D.A."/>
            <person name="Mitchell E.A."/>
            <person name="Ushijima B."/>
            <person name="Saw J.H."/>
            <person name="Mcphail K.L."/>
            <person name="Videau P."/>
        </authorList>
    </citation>
    <scope>NUCLEOTIDE SEQUENCE [LARGE SCALE GENOMIC DNA]</scope>
    <source>
        <strain evidence="2 3">NCL716</strain>
    </source>
</reference>
<dbReference type="PROSITE" id="PS50943">
    <property type="entry name" value="HTH_CROC1"/>
    <property type="match status" value="1"/>
</dbReference>
<dbReference type="InterPro" id="IPR001387">
    <property type="entry name" value="Cro/C1-type_HTH"/>
</dbReference>